<dbReference type="RefSeq" id="WP_089021545.1">
    <property type="nucleotide sequence ID" value="NZ_LT607412.1"/>
</dbReference>
<dbReference type="Pfam" id="PF02441">
    <property type="entry name" value="Flavoprotein"/>
    <property type="match status" value="1"/>
</dbReference>
<dbReference type="AlphaFoldDB" id="A0A1C4YAV6"/>
<evidence type="ECO:0000313" key="4">
    <source>
        <dbReference type="Proteomes" id="UP000198243"/>
    </source>
</evidence>
<name>A0A1C4YAV6_9ACTN</name>
<feature type="domain" description="Flavoprotein" evidence="2">
    <location>
        <begin position="17"/>
        <end position="143"/>
    </location>
</feature>
<dbReference type="Gene3D" id="3.40.50.1950">
    <property type="entry name" value="Flavin prenyltransferase-like"/>
    <property type="match status" value="1"/>
</dbReference>
<organism evidence="3 4">
    <name type="scientific">Micromonospora coriariae</name>
    <dbReference type="NCBI Taxonomy" id="285665"/>
    <lineage>
        <taxon>Bacteria</taxon>
        <taxon>Bacillati</taxon>
        <taxon>Actinomycetota</taxon>
        <taxon>Actinomycetes</taxon>
        <taxon>Micromonosporales</taxon>
        <taxon>Micromonosporaceae</taxon>
        <taxon>Micromonospora</taxon>
    </lineage>
</organism>
<gene>
    <name evidence="3" type="ORF">GA0070607_6509</name>
</gene>
<feature type="region of interest" description="Disordered" evidence="1">
    <location>
        <begin position="178"/>
        <end position="197"/>
    </location>
</feature>
<proteinExistence type="predicted"/>
<accession>A0A1C4YAV6</accession>
<dbReference type="InterPro" id="IPR036551">
    <property type="entry name" value="Flavin_trans-like"/>
</dbReference>
<evidence type="ECO:0000313" key="3">
    <source>
        <dbReference type="EMBL" id="SCF17835.1"/>
    </source>
</evidence>
<dbReference type="EMBL" id="LT607412">
    <property type="protein sequence ID" value="SCF17835.1"/>
    <property type="molecule type" value="Genomic_DNA"/>
</dbReference>
<reference evidence="4" key="1">
    <citation type="submission" date="2016-06" db="EMBL/GenBank/DDBJ databases">
        <authorList>
            <person name="Varghese N."/>
            <person name="Submissions Spin"/>
        </authorList>
    </citation>
    <scope>NUCLEOTIDE SEQUENCE [LARGE SCALE GENOMIC DNA]</scope>
    <source>
        <strain evidence="4">DSM 44875</strain>
    </source>
</reference>
<dbReference type="InterPro" id="IPR003382">
    <property type="entry name" value="Flavoprotein"/>
</dbReference>
<evidence type="ECO:0000256" key="1">
    <source>
        <dbReference type="SAM" id="MobiDB-lite"/>
    </source>
</evidence>
<dbReference type="SUPFAM" id="SSF52507">
    <property type="entry name" value="Homo-oligomeric flavin-containing Cys decarboxylases, HFCD"/>
    <property type="match status" value="1"/>
</dbReference>
<dbReference type="GO" id="GO:0003824">
    <property type="term" value="F:catalytic activity"/>
    <property type="evidence" value="ECO:0007669"/>
    <property type="project" value="InterPro"/>
</dbReference>
<dbReference type="Proteomes" id="UP000198243">
    <property type="component" value="Chromosome I"/>
</dbReference>
<evidence type="ECO:0000259" key="2">
    <source>
        <dbReference type="Pfam" id="PF02441"/>
    </source>
</evidence>
<sequence>MPGKLRSPVLHLVVCHAEPAVELGPFITACQELRWKVHLIATPDAVDSIDRDGLADLTHHPVREDDQPDTLHPLPPADAFAVVPASFDLVNKWAYGLNDNLGLRMLNEAIAVGLPVVAVPAPDPALARHPAFLESLERLRHWGVTVIRPAEPSEVADPVPWHAAVQVISAWTRFARVPGQPTGERQRTADNLARQSG</sequence>
<keyword evidence="4" id="KW-1185">Reference proteome</keyword>
<dbReference type="OrthoDB" id="161343at2"/>
<protein>
    <submittedName>
        <fullName evidence="3">Flavoprotein</fullName>
    </submittedName>
</protein>